<dbReference type="GO" id="GO:0006508">
    <property type="term" value="P:proteolysis"/>
    <property type="evidence" value="ECO:0007669"/>
    <property type="project" value="UniProtKB-KW"/>
</dbReference>
<dbReference type="InterPro" id="IPR007340">
    <property type="entry name" value="LysM_Opacity-associatedA"/>
</dbReference>
<reference evidence="12 13" key="1">
    <citation type="submission" date="2018-06" db="EMBL/GenBank/DDBJ databases">
        <title>Comparative analysis of microorganisms from saline springs in Andes Mountain Range, Colombia.</title>
        <authorList>
            <person name="Rubin E."/>
        </authorList>
    </citation>
    <scope>NUCLEOTIDE SEQUENCE [LARGE SCALE GENOMIC DNA]</scope>
    <source>
        <strain evidence="12 13">USBA-857</strain>
    </source>
</reference>
<dbReference type="Proteomes" id="UP000249700">
    <property type="component" value="Unassembled WGS sequence"/>
</dbReference>
<dbReference type="PANTHER" id="PTHR21666:SF292">
    <property type="entry name" value="MUREIN DD-ENDOPEPTIDASE MEPM"/>
    <property type="match status" value="1"/>
</dbReference>
<gene>
    <name evidence="12" type="ORF">BCL93_10386</name>
</gene>
<evidence type="ECO:0000313" key="12">
    <source>
        <dbReference type="EMBL" id="RAR62855.1"/>
    </source>
</evidence>
<dbReference type="Pfam" id="PF19425">
    <property type="entry name" value="Csd3_N2"/>
    <property type="match status" value="1"/>
</dbReference>
<dbReference type="InterPro" id="IPR050570">
    <property type="entry name" value="Cell_wall_metabolism_enzyme"/>
</dbReference>
<organism evidence="12 13">
    <name type="scientific">Onishia taeanensis</name>
    <dbReference type="NCBI Taxonomy" id="284577"/>
    <lineage>
        <taxon>Bacteria</taxon>
        <taxon>Pseudomonadati</taxon>
        <taxon>Pseudomonadota</taxon>
        <taxon>Gammaproteobacteria</taxon>
        <taxon>Oceanospirillales</taxon>
        <taxon>Halomonadaceae</taxon>
        <taxon>Onishia</taxon>
    </lineage>
</organism>
<dbReference type="GO" id="GO:0042834">
    <property type="term" value="F:peptidoglycan binding"/>
    <property type="evidence" value="ECO:0007669"/>
    <property type="project" value="InterPro"/>
</dbReference>
<feature type="domain" description="Csd3-like second N-terminal" evidence="11">
    <location>
        <begin position="300"/>
        <end position="421"/>
    </location>
</feature>
<feature type="compositionally biased region" description="Polar residues" evidence="8">
    <location>
        <begin position="126"/>
        <end position="137"/>
    </location>
</feature>
<feature type="domain" description="Opacity-associated protein A LysM-like" evidence="10">
    <location>
        <begin position="207"/>
        <end position="276"/>
    </location>
</feature>
<dbReference type="InterPro" id="IPR016047">
    <property type="entry name" value="M23ase_b-sheet_dom"/>
</dbReference>
<comment type="cofactor">
    <cofactor evidence="1">
        <name>Zn(2+)</name>
        <dbReference type="ChEBI" id="CHEBI:29105"/>
    </cofactor>
</comment>
<dbReference type="PANTHER" id="PTHR21666">
    <property type="entry name" value="PEPTIDASE-RELATED"/>
    <property type="match status" value="1"/>
</dbReference>
<evidence type="ECO:0000256" key="5">
    <source>
        <dbReference type="ARBA" id="ARBA00022801"/>
    </source>
</evidence>
<dbReference type="FunFam" id="2.70.70.10:FF:000002">
    <property type="entry name" value="Murein DD-endopeptidase MepM"/>
    <property type="match status" value="1"/>
</dbReference>
<dbReference type="EMBL" id="QLSX01000003">
    <property type="protein sequence ID" value="RAR62855.1"/>
    <property type="molecule type" value="Genomic_DNA"/>
</dbReference>
<keyword evidence="3" id="KW-0645">Protease</keyword>
<keyword evidence="4" id="KW-0479">Metal-binding</keyword>
<proteinExistence type="predicted"/>
<evidence type="ECO:0000259" key="9">
    <source>
        <dbReference type="Pfam" id="PF01551"/>
    </source>
</evidence>
<dbReference type="Gene3D" id="3.10.450.350">
    <property type="match status" value="2"/>
</dbReference>
<dbReference type="GO" id="GO:0004222">
    <property type="term" value="F:metalloendopeptidase activity"/>
    <property type="evidence" value="ECO:0007669"/>
    <property type="project" value="TreeGrafter"/>
</dbReference>
<dbReference type="Pfam" id="PF01551">
    <property type="entry name" value="Peptidase_M23"/>
    <property type="match status" value="1"/>
</dbReference>
<comment type="subcellular location">
    <subcellularLocation>
        <location evidence="2">Cell envelope</location>
    </subcellularLocation>
</comment>
<accession>A0A328XV69</accession>
<feature type="region of interest" description="Disordered" evidence="8">
    <location>
        <begin position="114"/>
        <end position="146"/>
    </location>
</feature>
<evidence type="ECO:0000259" key="11">
    <source>
        <dbReference type="Pfam" id="PF19425"/>
    </source>
</evidence>
<sequence>MLRILHSLPRTHKFLLLPVATMVAVLGAQQLYTTVSASEDETDNTEFTVVEMPIGSSDAPQIVEATATQKSPEHERPSLHSDDEGYIPLNSLKAQEIVDINFLAKAHADTLDDPDARDAASFEDPLQTSEPSDSDTVGDTAGLVAGEPPALDAGVLQLASHLAEINVDDGAEDGTSYDDFSADPLWLVDDNPSLEAEIVAHQTFVPQWETYTVQPGDTFAVLAERTLGLGYSEVMQLLDALPDKNVLTRWRVGQNFDYKVDKNGELMALRIMKNARSGYLIERAESDQQAFEIADIEKAGEATQRLFSGTVSGSFGQSAQATGLNSAEVAELTNLLSKKLDFRRDTRRGDTFQVLVESDIIDGKSLDSRILAVRYQGARMDLTVLRNSDNNRFYTPDGHSLDPAFDRYPFEGHYRLSSSFNLRRKHPITGRISPHYGTDFAMPSGSTVRAPADGRVVKSAYHRLAGNYLVVRHNNGYKTRYLHLSKRLVSEGDQVKMGERIALSGNTGRSTGAHLHYEVIVNGNRVDAMRVDLPENQSLSGPALVAFKREAEPMLARLENDNNNAAIAQTNASQSGDDS</sequence>
<evidence type="ECO:0000313" key="13">
    <source>
        <dbReference type="Proteomes" id="UP000249700"/>
    </source>
</evidence>
<evidence type="ECO:0000256" key="2">
    <source>
        <dbReference type="ARBA" id="ARBA00004196"/>
    </source>
</evidence>
<keyword evidence="5" id="KW-0378">Hydrolase</keyword>
<evidence type="ECO:0000256" key="6">
    <source>
        <dbReference type="ARBA" id="ARBA00022833"/>
    </source>
</evidence>
<evidence type="ECO:0000256" key="7">
    <source>
        <dbReference type="ARBA" id="ARBA00023049"/>
    </source>
</evidence>
<dbReference type="CDD" id="cd12797">
    <property type="entry name" value="M23_peptidase"/>
    <property type="match status" value="1"/>
</dbReference>
<dbReference type="InterPro" id="IPR045834">
    <property type="entry name" value="Csd3_N2"/>
</dbReference>
<keyword evidence="7" id="KW-0482">Metalloprotease</keyword>
<keyword evidence="6" id="KW-0862">Zinc</keyword>
<evidence type="ECO:0000256" key="8">
    <source>
        <dbReference type="SAM" id="MobiDB-lite"/>
    </source>
</evidence>
<dbReference type="Pfam" id="PF04225">
    <property type="entry name" value="LysM_OapA"/>
    <property type="match status" value="1"/>
</dbReference>
<dbReference type="GO" id="GO:0046872">
    <property type="term" value="F:metal ion binding"/>
    <property type="evidence" value="ECO:0007669"/>
    <property type="project" value="UniProtKB-KW"/>
</dbReference>
<comment type="caution">
    <text evidence="12">The sequence shown here is derived from an EMBL/GenBank/DDBJ whole genome shotgun (WGS) entry which is preliminary data.</text>
</comment>
<evidence type="ECO:0000256" key="1">
    <source>
        <dbReference type="ARBA" id="ARBA00001947"/>
    </source>
</evidence>
<dbReference type="InterPro" id="IPR011055">
    <property type="entry name" value="Dup_hybrid_motif"/>
</dbReference>
<dbReference type="GO" id="GO:0030313">
    <property type="term" value="C:cell envelope"/>
    <property type="evidence" value="ECO:0007669"/>
    <property type="project" value="UniProtKB-SubCell"/>
</dbReference>
<protein>
    <submittedName>
        <fullName evidence="12">Murein DD-endopeptidase</fullName>
    </submittedName>
</protein>
<dbReference type="Gene3D" id="2.70.70.10">
    <property type="entry name" value="Glucose Permease (Domain IIA)"/>
    <property type="match status" value="1"/>
</dbReference>
<dbReference type="SUPFAM" id="SSF51261">
    <property type="entry name" value="Duplicated hybrid motif"/>
    <property type="match status" value="1"/>
</dbReference>
<dbReference type="AlphaFoldDB" id="A0A328XV69"/>
<name>A0A328XV69_9GAMM</name>
<evidence type="ECO:0000256" key="4">
    <source>
        <dbReference type="ARBA" id="ARBA00022723"/>
    </source>
</evidence>
<dbReference type="OrthoDB" id="9805070at2"/>
<evidence type="ECO:0000259" key="10">
    <source>
        <dbReference type="Pfam" id="PF04225"/>
    </source>
</evidence>
<feature type="domain" description="M23ase beta-sheet core" evidence="9">
    <location>
        <begin position="434"/>
        <end position="527"/>
    </location>
</feature>
<dbReference type="RefSeq" id="WP_112054061.1">
    <property type="nucleotide sequence ID" value="NZ_QLSX01000003.1"/>
</dbReference>
<evidence type="ECO:0000256" key="3">
    <source>
        <dbReference type="ARBA" id="ARBA00022670"/>
    </source>
</evidence>